<proteinExistence type="predicted"/>
<evidence type="ECO:0000256" key="1">
    <source>
        <dbReference type="SAM" id="Phobius"/>
    </source>
</evidence>
<dbReference type="EMBL" id="QUMS01000004">
    <property type="protein sequence ID" value="REG06114.1"/>
    <property type="molecule type" value="Genomic_DNA"/>
</dbReference>
<dbReference type="PROSITE" id="PS51352">
    <property type="entry name" value="THIOREDOXIN_2"/>
    <property type="match status" value="1"/>
</dbReference>
<dbReference type="InterPro" id="IPR013766">
    <property type="entry name" value="Thioredoxin_domain"/>
</dbReference>
<dbReference type="InterPro" id="IPR036249">
    <property type="entry name" value="Thioredoxin-like_sf"/>
</dbReference>
<keyword evidence="5" id="KW-1185">Reference proteome</keyword>
<dbReference type="AlphaFoldDB" id="A0A3E0ACE7"/>
<dbReference type="SUPFAM" id="SSF52833">
    <property type="entry name" value="Thioredoxin-like"/>
    <property type="match status" value="1"/>
</dbReference>
<keyword evidence="1" id="KW-0812">Transmembrane</keyword>
<keyword evidence="1" id="KW-0472">Membrane</keyword>
<dbReference type="Proteomes" id="UP000256388">
    <property type="component" value="Unassembled WGS sequence"/>
</dbReference>
<feature type="transmembrane region" description="Helical" evidence="1">
    <location>
        <begin position="200"/>
        <end position="225"/>
    </location>
</feature>
<sequence>MIRSARLIIISLILGTLFLNFSSIQAQTQDSADVNIYFFWGDGCPHCEEEKPFLDALVSEYDQVGLVDYEVWYNRDNQEILKQFSQVLGFEPSGVPVTVIGDRYWIGFREDYKAEIESALQQTLDDPSATDIGLSLASAAQDAADTQASAPQPAAEPAATLEASQSTVLPEPEIGVDTQPQEQIVNLPLIGPVNLEKESLALSTAIIGFVDGFNPCSLWVLSVLLALTLHSGSRKKILVVGLTFLIVTTIIYSLFITGVFTLLSYIGYLKWIQIGVALIALTFGVVNFKDYFWYKEGVSFTISDKRKPKLYQDMRSTVSDTRSLIGLAGSSAALAVGVSFVEFSCTAGFPVIWSNLVAANQVTTLDFILLLGLYMLIYLLDELAVFISAAVTMKASHMEEKHGRLLKLASGVIMLALGIVMLVNPQWMNNVGTSLLVFLIAIAATLLISLIHRKILPRYGILIGSELKTDKRRKHTKH</sequence>
<dbReference type="RefSeq" id="WP_116225817.1">
    <property type="nucleotide sequence ID" value="NZ_AP018437.1"/>
</dbReference>
<feature type="signal peptide" evidence="2">
    <location>
        <begin position="1"/>
        <end position="26"/>
    </location>
</feature>
<dbReference type="PROSITE" id="PS51354">
    <property type="entry name" value="GLUTAREDOXIN_2"/>
    <property type="match status" value="1"/>
</dbReference>
<feature type="transmembrane region" description="Helical" evidence="1">
    <location>
        <begin position="271"/>
        <end position="288"/>
    </location>
</feature>
<dbReference type="Gene3D" id="3.40.30.10">
    <property type="entry name" value="Glutaredoxin"/>
    <property type="match status" value="1"/>
</dbReference>
<dbReference type="CDD" id="cd02976">
    <property type="entry name" value="NrdH"/>
    <property type="match status" value="1"/>
</dbReference>
<feature type="transmembrane region" description="Helical" evidence="1">
    <location>
        <begin position="324"/>
        <end position="353"/>
    </location>
</feature>
<feature type="transmembrane region" description="Helical" evidence="1">
    <location>
        <begin position="237"/>
        <end position="265"/>
    </location>
</feature>
<comment type="caution">
    <text evidence="4">The sequence shown here is derived from an EMBL/GenBank/DDBJ whole genome shotgun (WGS) entry which is preliminary data.</text>
</comment>
<feature type="domain" description="Thioredoxin" evidence="3">
    <location>
        <begin position="12"/>
        <end position="125"/>
    </location>
</feature>
<feature type="chain" id="PRO_5017722074" evidence="2">
    <location>
        <begin position="27"/>
        <end position="478"/>
    </location>
</feature>
<evidence type="ECO:0000256" key="2">
    <source>
        <dbReference type="SAM" id="SignalP"/>
    </source>
</evidence>
<keyword evidence="2" id="KW-0732">Signal</keyword>
<feature type="transmembrane region" description="Helical" evidence="1">
    <location>
        <begin position="373"/>
        <end position="393"/>
    </location>
</feature>
<name>A0A3E0ACE7_9CHLR</name>
<accession>A0A3E0ACE7</accession>
<organism evidence="4 5">
    <name type="scientific">Pelolinea submarina</name>
    <dbReference type="NCBI Taxonomy" id="913107"/>
    <lineage>
        <taxon>Bacteria</taxon>
        <taxon>Bacillati</taxon>
        <taxon>Chloroflexota</taxon>
        <taxon>Anaerolineae</taxon>
        <taxon>Anaerolineales</taxon>
        <taxon>Anaerolineaceae</taxon>
        <taxon>Pelolinea</taxon>
    </lineage>
</organism>
<reference evidence="4 5" key="1">
    <citation type="submission" date="2018-08" db="EMBL/GenBank/DDBJ databases">
        <title>Genomic Encyclopedia of Type Strains, Phase IV (KMG-IV): sequencing the most valuable type-strain genomes for metagenomic binning, comparative biology and taxonomic classification.</title>
        <authorList>
            <person name="Goeker M."/>
        </authorList>
    </citation>
    <scope>NUCLEOTIDE SEQUENCE [LARGE SCALE GENOMIC DNA]</scope>
    <source>
        <strain evidence="4 5">DSM 23923</strain>
    </source>
</reference>
<keyword evidence="1" id="KW-1133">Transmembrane helix</keyword>
<evidence type="ECO:0000313" key="5">
    <source>
        <dbReference type="Proteomes" id="UP000256388"/>
    </source>
</evidence>
<feature type="transmembrane region" description="Helical" evidence="1">
    <location>
        <begin position="431"/>
        <end position="451"/>
    </location>
</feature>
<dbReference type="OrthoDB" id="9798180at2"/>
<evidence type="ECO:0000259" key="3">
    <source>
        <dbReference type="PROSITE" id="PS51352"/>
    </source>
</evidence>
<feature type="transmembrane region" description="Helical" evidence="1">
    <location>
        <begin position="405"/>
        <end position="425"/>
    </location>
</feature>
<protein>
    <submittedName>
        <fullName evidence="4">Cytochrome c biogenesis protein CcdA</fullName>
    </submittedName>
</protein>
<evidence type="ECO:0000313" key="4">
    <source>
        <dbReference type="EMBL" id="REG06114.1"/>
    </source>
</evidence>
<gene>
    <name evidence="4" type="ORF">DFR64_2544</name>
</gene>